<keyword evidence="3" id="KW-0032">Aminotransferase</keyword>
<dbReference type="Proteomes" id="UP001056035">
    <property type="component" value="Chromosome"/>
</dbReference>
<dbReference type="EMBL" id="CP098502">
    <property type="protein sequence ID" value="UTI67039.1"/>
    <property type="molecule type" value="Genomic_DNA"/>
</dbReference>
<organism evidence="3 4">
    <name type="scientific">Paraconexibacter antarcticus</name>
    <dbReference type="NCBI Taxonomy" id="2949664"/>
    <lineage>
        <taxon>Bacteria</taxon>
        <taxon>Bacillati</taxon>
        <taxon>Actinomycetota</taxon>
        <taxon>Thermoleophilia</taxon>
        <taxon>Solirubrobacterales</taxon>
        <taxon>Paraconexibacteraceae</taxon>
        <taxon>Paraconexibacter</taxon>
    </lineage>
</organism>
<feature type="domain" description="Aminotransferase class I/classII large" evidence="2">
    <location>
        <begin position="28"/>
        <end position="295"/>
    </location>
</feature>
<keyword evidence="3" id="KW-0808">Transferase</keyword>
<dbReference type="Pfam" id="PF00155">
    <property type="entry name" value="Aminotran_1_2"/>
    <property type="match status" value="1"/>
</dbReference>
<dbReference type="InterPro" id="IPR004839">
    <property type="entry name" value="Aminotransferase_I/II_large"/>
</dbReference>
<evidence type="ECO:0000256" key="1">
    <source>
        <dbReference type="SAM" id="MobiDB-lite"/>
    </source>
</evidence>
<dbReference type="SUPFAM" id="SSF53383">
    <property type="entry name" value="PLP-dependent transferases"/>
    <property type="match status" value="1"/>
</dbReference>
<dbReference type="InterPro" id="IPR015421">
    <property type="entry name" value="PyrdxlP-dep_Trfase_major"/>
</dbReference>
<dbReference type="CDD" id="cd00609">
    <property type="entry name" value="AAT_like"/>
    <property type="match status" value="1"/>
</dbReference>
<dbReference type="PANTHER" id="PTHR46577:SF1">
    <property type="entry name" value="HTH-TYPE TRANSCRIPTIONAL REGULATORY PROTEIN GABR"/>
    <property type="match status" value="1"/>
</dbReference>
<dbReference type="Gene3D" id="3.40.640.10">
    <property type="entry name" value="Type I PLP-dependent aspartate aminotransferase-like (Major domain)"/>
    <property type="match status" value="1"/>
</dbReference>
<protein>
    <submittedName>
        <fullName evidence="3">PLP-dependent aminotransferase family protein</fullName>
    </submittedName>
</protein>
<reference evidence="3 4" key="1">
    <citation type="submission" date="2022-06" db="EMBL/GenBank/DDBJ databases">
        <title>Paraconexibacter antarcticus.</title>
        <authorList>
            <person name="Kim C.S."/>
        </authorList>
    </citation>
    <scope>NUCLEOTIDE SEQUENCE [LARGE SCALE GENOMIC DNA]</scope>
    <source>
        <strain evidence="3 4">02-257</strain>
    </source>
</reference>
<sequence>MTDLAAFPRRAWLRAYGAAVHDLPDRALGYEEPLGLRELREELCVYLARARGVRCDPEQIVICGGLLAGLAIVRRALADTGVRCLHRARVSHRALGELSRGTVSGPATGWLDVDGAGLVVDALPRRSRQAVLVEPAGSYPLGARLSAARLTTLTEWARRQDAVLVESDLNAELDHDGVGLPALQGSLPERTVLIGSTSRALAPGLRVGWIVAPPGLVGALTAARRATEPGQPVLEQLALARFLAAGDLDRHLRRLRSTYRTRARTFANLLEDAVEGGRLDVPACGFHLVMGLPPGAADESSVVAAAAAAGHRVRLVGLAGHVLHGPPLPPALVLGYGALPEAAMARAVQALTGAMAARGRRPDDEPAGSAATPPRG</sequence>
<evidence type="ECO:0000313" key="3">
    <source>
        <dbReference type="EMBL" id="UTI67039.1"/>
    </source>
</evidence>
<dbReference type="InterPro" id="IPR051446">
    <property type="entry name" value="HTH_trans_reg/aminotransferase"/>
</dbReference>
<accession>A0ABY5DZS0</accession>
<dbReference type="InterPro" id="IPR015424">
    <property type="entry name" value="PyrdxlP-dep_Trfase"/>
</dbReference>
<dbReference type="GO" id="GO:0008483">
    <property type="term" value="F:transaminase activity"/>
    <property type="evidence" value="ECO:0007669"/>
    <property type="project" value="UniProtKB-KW"/>
</dbReference>
<dbReference type="PANTHER" id="PTHR46577">
    <property type="entry name" value="HTH-TYPE TRANSCRIPTIONAL REGULATORY PROTEIN GABR"/>
    <property type="match status" value="1"/>
</dbReference>
<evidence type="ECO:0000313" key="4">
    <source>
        <dbReference type="Proteomes" id="UP001056035"/>
    </source>
</evidence>
<proteinExistence type="predicted"/>
<keyword evidence="4" id="KW-1185">Reference proteome</keyword>
<gene>
    <name evidence="3" type="ORF">NBH00_02990</name>
</gene>
<name>A0ABY5DZS0_9ACTN</name>
<feature type="region of interest" description="Disordered" evidence="1">
    <location>
        <begin position="355"/>
        <end position="376"/>
    </location>
</feature>
<evidence type="ECO:0000259" key="2">
    <source>
        <dbReference type="Pfam" id="PF00155"/>
    </source>
</evidence>